<proteinExistence type="predicted"/>
<dbReference type="InterPro" id="IPR025275">
    <property type="entry name" value="DUF4015"/>
</dbReference>
<dbReference type="SUPFAM" id="SSF51445">
    <property type="entry name" value="(Trans)glycosidases"/>
    <property type="match status" value="1"/>
</dbReference>
<evidence type="ECO:0000259" key="2">
    <source>
        <dbReference type="Pfam" id="PF13200"/>
    </source>
</evidence>
<comment type="caution">
    <text evidence="3">The sequence shown here is derived from an EMBL/GenBank/DDBJ whole genome shotgun (WGS) entry which is preliminary data.</text>
</comment>
<keyword evidence="4" id="KW-1185">Reference proteome</keyword>
<evidence type="ECO:0000256" key="1">
    <source>
        <dbReference type="SAM" id="MobiDB-lite"/>
    </source>
</evidence>
<reference evidence="3" key="1">
    <citation type="submission" date="2020-06" db="EMBL/GenBank/DDBJ databases">
        <title>Novel chitinolytic bacterium.</title>
        <authorList>
            <person name="Ungkulpasvich U."/>
            <person name="Kosugi A."/>
            <person name="Uke A."/>
        </authorList>
    </citation>
    <scope>NUCLEOTIDE SEQUENCE</scope>
    <source>
        <strain evidence="3">UUS1-1</strain>
    </source>
</reference>
<dbReference type="InterPro" id="IPR017853">
    <property type="entry name" value="GH"/>
</dbReference>
<dbReference type="AlphaFoldDB" id="A0A8J6I3A1"/>
<keyword evidence="3" id="KW-0378">Hydrolase</keyword>
<protein>
    <submittedName>
        <fullName evidence="3">Putative glycoside hydrolase</fullName>
    </submittedName>
</protein>
<evidence type="ECO:0000313" key="4">
    <source>
        <dbReference type="Proteomes" id="UP000657177"/>
    </source>
</evidence>
<name>A0A8J6I3A1_9FIRM</name>
<accession>A0A8J6I3A1</accession>
<dbReference type="EMBL" id="JAAKDE010000015">
    <property type="protein sequence ID" value="MBA2133462.1"/>
    <property type="molecule type" value="Genomic_DNA"/>
</dbReference>
<feature type="region of interest" description="Disordered" evidence="1">
    <location>
        <begin position="469"/>
        <end position="543"/>
    </location>
</feature>
<feature type="compositionally biased region" description="Basic and acidic residues" evidence="1">
    <location>
        <begin position="495"/>
        <end position="508"/>
    </location>
</feature>
<sequence>MWKKTRLYVFLFVLFVFSVRIFSSSGTKSTGFLMNYETLFPQLLAKTAVNPPPAIPPRVEPTPEPEPPFVRVTPTPMPEEVRGVYATGWVAGTPSLFNNLLRFIDATPVNSLVIDIKDDTGKVSYRSTVPMVNLLGAWENKIPDVQNMLQTLQQKKVYPIARLVVFKDPFLAEKRPDLALKQRNGEVWRDYKGLAWVDPHAREVWDYNIQIAKEAVKMGFPEIQFDYVRFASDGDLRNCVYPYADGSSKEDVIRDFLLYARAELEPLGAVVSADIFGLVCSAADDLYIGQKLEKIAEAVPVISPMVYPSHYAKGCYGLADPDRRPYETVLRSLQDARQRLKDYPVKLRPWLQDFSLGNTYGPVQIQAQIRAVYDAGVREWLFWNPSCRYNVDKYVTNKNSEPITTNVLPGGEGVLAPVVGETPSSADAIPDAETDETVAWAGEPAAEEGLASGEGALLPPVVLGLTEEWQEEEDEEEDLAFSGPRTDEETAETAGGKEHLPDGGEEAGKTPAAPEESGGAGEQVDNQTGPTDPLESDGQLKQE</sequence>
<evidence type="ECO:0000313" key="3">
    <source>
        <dbReference type="EMBL" id="MBA2133462.1"/>
    </source>
</evidence>
<dbReference type="GO" id="GO:0016787">
    <property type="term" value="F:hydrolase activity"/>
    <property type="evidence" value="ECO:0007669"/>
    <property type="project" value="UniProtKB-KW"/>
</dbReference>
<feature type="domain" description="DUF4015" evidence="2">
    <location>
        <begin position="83"/>
        <end position="389"/>
    </location>
</feature>
<gene>
    <name evidence="3" type="ORF">G5B42_07905</name>
</gene>
<dbReference type="Proteomes" id="UP000657177">
    <property type="component" value="Unassembled WGS sequence"/>
</dbReference>
<dbReference type="Pfam" id="PF13200">
    <property type="entry name" value="DUF4015"/>
    <property type="match status" value="1"/>
</dbReference>
<organism evidence="3 4">
    <name type="scientific">Capillibacterium thermochitinicola</name>
    <dbReference type="NCBI Taxonomy" id="2699427"/>
    <lineage>
        <taxon>Bacteria</taxon>
        <taxon>Bacillati</taxon>
        <taxon>Bacillota</taxon>
        <taxon>Capillibacterium</taxon>
    </lineage>
</organism>
<feature type="compositionally biased region" description="Acidic residues" evidence="1">
    <location>
        <begin position="469"/>
        <end position="479"/>
    </location>
</feature>